<organism evidence="3 4">
    <name type="scientific">Staphylococcus auricularis</name>
    <dbReference type="NCBI Taxonomy" id="29379"/>
    <lineage>
        <taxon>Bacteria</taxon>
        <taxon>Bacillati</taxon>
        <taxon>Bacillota</taxon>
        <taxon>Bacilli</taxon>
        <taxon>Bacillales</taxon>
        <taxon>Staphylococcaceae</taxon>
        <taxon>Staphylococcus</taxon>
    </lineage>
</organism>
<protein>
    <submittedName>
        <fullName evidence="3">Uncharacterized protein</fullName>
    </submittedName>
</protein>
<keyword evidence="1" id="KW-1133">Transmembrane helix</keyword>
<dbReference type="Proteomes" id="UP001171687">
    <property type="component" value="Unassembled WGS sequence"/>
</dbReference>
<comment type="caution">
    <text evidence="3">The sequence shown here is derived from an EMBL/GenBank/DDBJ whole genome shotgun (WGS) entry which is preliminary data.</text>
</comment>
<evidence type="ECO:0000313" key="4">
    <source>
        <dbReference type="Proteomes" id="UP000242470"/>
    </source>
</evidence>
<sequence>MTIVIGLIILVLLLLSMIPNYKVMKEAQANGENNKRAKLMFGVDAILLVLIVVTLIFNIVQH</sequence>
<reference evidence="2" key="2">
    <citation type="submission" date="2023-07" db="EMBL/GenBank/DDBJ databases">
        <title>Evaluation of the beneficial properties of pineapple isolates.</title>
        <authorList>
            <person name="Adefiranye O."/>
        </authorList>
    </citation>
    <scope>NUCLEOTIDE SEQUENCE</scope>
    <source>
        <strain evidence="2">PAPLE_T1</strain>
    </source>
</reference>
<accession>A0AAP8TTF0</accession>
<evidence type="ECO:0000313" key="3">
    <source>
        <dbReference type="EMBL" id="PNZ68052.1"/>
    </source>
</evidence>
<keyword evidence="1" id="KW-0812">Transmembrane</keyword>
<dbReference type="AlphaFoldDB" id="A0AAP8TTF0"/>
<evidence type="ECO:0000256" key="1">
    <source>
        <dbReference type="SAM" id="Phobius"/>
    </source>
</evidence>
<dbReference type="EMBL" id="JAUHQC010000011">
    <property type="protein sequence ID" value="MDN4533582.1"/>
    <property type="molecule type" value="Genomic_DNA"/>
</dbReference>
<feature type="transmembrane region" description="Helical" evidence="1">
    <location>
        <begin position="39"/>
        <end position="60"/>
    </location>
</feature>
<reference evidence="3 4" key="1">
    <citation type="submission" date="2017-08" db="EMBL/GenBank/DDBJ databases">
        <title>Draft genome sequences of 64 type strains of genus Staph aureus.</title>
        <authorList>
            <person name="Cole K."/>
            <person name="Golubchik T."/>
            <person name="Russell J."/>
            <person name="Foster D."/>
            <person name="Llewelyn M."/>
            <person name="Wilson D."/>
            <person name="Crook D."/>
            <person name="Paul J."/>
        </authorList>
    </citation>
    <scope>NUCLEOTIDE SEQUENCE [LARGE SCALE GENOMIC DNA]</scope>
    <source>
        <strain evidence="3 4">NCTC 12101</strain>
    </source>
</reference>
<evidence type="ECO:0000313" key="2">
    <source>
        <dbReference type="EMBL" id="MDN4533582.1"/>
    </source>
</evidence>
<keyword evidence="1" id="KW-0472">Membrane</keyword>
<gene>
    <name evidence="3" type="ORF">CD158_04610</name>
    <name evidence="2" type="ORF">QYH67_08400</name>
</gene>
<dbReference type="RefSeq" id="WP_059107508.1">
    <property type="nucleotide sequence ID" value="NZ_AP024589.1"/>
</dbReference>
<dbReference type="Proteomes" id="UP000242470">
    <property type="component" value="Unassembled WGS sequence"/>
</dbReference>
<dbReference type="EMBL" id="PPQW01000021">
    <property type="protein sequence ID" value="PNZ68052.1"/>
    <property type="molecule type" value="Genomic_DNA"/>
</dbReference>
<name>A0AAP8TTF0_9STAP</name>
<proteinExistence type="predicted"/>
<dbReference type="GeneID" id="64981506"/>